<evidence type="ECO:0000313" key="1">
    <source>
        <dbReference type="EMBL" id="PIZ03146.1"/>
    </source>
</evidence>
<feature type="non-terminal residue" evidence="1">
    <location>
        <position position="1"/>
    </location>
</feature>
<dbReference type="Proteomes" id="UP000231069">
    <property type="component" value="Unassembled WGS sequence"/>
</dbReference>
<dbReference type="EMBL" id="PFMK01000021">
    <property type="protein sequence ID" value="PIZ03146.1"/>
    <property type="molecule type" value="Genomic_DNA"/>
</dbReference>
<evidence type="ECO:0000313" key="2">
    <source>
        <dbReference type="Proteomes" id="UP000231069"/>
    </source>
</evidence>
<dbReference type="AlphaFoldDB" id="A0A2M7RSA3"/>
<dbReference type="GO" id="GO:0032259">
    <property type="term" value="P:methylation"/>
    <property type="evidence" value="ECO:0007669"/>
    <property type="project" value="UniProtKB-KW"/>
</dbReference>
<accession>A0A2M7RSA3</accession>
<sequence>VSDKKSEGRMARMENRGRNEFPLFLAIKARKIKK</sequence>
<keyword evidence="1" id="KW-0808">Transferase</keyword>
<keyword evidence="1" id="KW-0489">Methyltransferase</keyword>
<organism evidence="1 2">
    <name type="scientific">Candidatus Gottesmanbacteria bacterium CG_4_10_14_0_8_um_filter_37_24</name>
    <dbReference type="NCBI Taxonomy" id="1974574"/>
    <lineage>
        <taxon>Bacteria</taxon>
        <taxon>Candidatus Gottesmaniibacteriota</taxon>
    </lineage>
</organism>
<dbReference type="GO" id="GO:0008168">
    <property type="term" value="F:methyltransferase activity"/>
    <property type="evidence" value="ECO:0007669"/>
    <property type="project" value="UniProtKB-KW"/>
</dbReference>
<comment type="caution">
    <text evidence="1">The sequence shown here is derived from an EMBL/GenBank/DDBJ whole genome shotgun (WGS) entry which is preliminary data.</text>
</comment>
<gene>
    <name evidence="1" type="ORF">COY59_01140</name>
</gene>
<reference evidence="2" key="1">
    <citation type="submission" date="2017-09" db="EMBL/GenBank/DDBJ databases">
        <title>Depth-based differentiation of microbial function through sediment-hosted aquifers and enrichment of novel symbionts in the deep terrestrial subsurface.</title>
        <authorList>
            <person name="Probst A.J."/>
            <person name="Ladd B."/>
            <person name="Jarett J.K."/>
            <person name="Geller-Mcgrath D.E."/>
            <person name="Sieber C.M.K."/>
            <person name="Emerson J.B."/>
            <person name="Anantharaman K."/>
            <person name="Thomas B.C."/>
            <person name="Malmstrom R."/>
            <person name="Stieglmeier M."/>
            <person name="Klingl A."/>
            <person name="Woyke T."/>
            <person name="Ryan C.M."/>
            <person name="Banfield J.F."/>
        </authorList>
    </citation>
    <scope>NUCLEOTIDE SEQUENCE [LARGE SCALE GENOMIC DNA]</scope>
</reference>
<proteinExistence type="predicted"/>
<protein>
    <submittedName>
        <fullName evidence="1">SAM-dependent methyltransferase</fullName>
    </submittedName>
</protein>
<name>A0A2M7RSA3_9BACT</name>